<dbReference type="Pfam" id="PF00017">
    <property type="entry name" value="SH2"/>
    <property type="match status" value="1"/>
</dbReference>
<evidence type="ECO:0000256" key="4">
    <source>
        <dbReference type="SAM" id="MobiDB-lite"/>
    </source>
</evidence>
<proteinExistence type="predicted"/>
<dbReference type="SUPFAM" id="SSF50044">
    <property type="entry name" value="SH3-domain"/>
    <property type="match status" value="1"/>
</dbReference>
<dbReference type="Gene3D" id="3.30.505.10">
    <property type="entry name" value="SH2 domain"/>
    <property type="match status" value="1"/>
</dbReference>
<reference evidence="7" key="1">
    <citation type="journal article" date="2021" name="G3 (Bethesda)">
        <title>Genome and transcriptome analysis of the beet armyworm Spodoptera exigua reveals targets for pest control. .</title>
        <authorList>
            <person name="Simon S."/>
            <person name="Breeschoten T."/>
            <person name="Jansen H.J."/>
            <person name="Dirks R.P."/>
            <person name="Schranz M.E."/>
            <person name="Ros V.I.D."/>
        </authorList>
    </citation>
    <scope>NUCLEOTIDE SEQUENCE</scope>
    <source>
        <strain evidence="7">TB_SE_WUR_2020</strain>
    </source>
</reference>
<dbReference type="PANTHER" id="PTHR45818:SF3">
    <property type="entry name" value="PROTEIN VAV"/>
    <property type="match status" value="1"/>
</dbReference>
<dbReference type="PROSITE" id="PS51257">
    <property type="entry name" value="PROKAR_LIPOPROTEIN"/>
    <property type="match status" value="1"/>
</dbReference>
<dbReference type="GO" id="GO:0005085">
    <property type="term" value="F:guanyl-nucleotide exchange factor activity"/>
    <property type="evidence" value="ECO:0007669"/>
    <property type="project" value="TreeGrafter"/>
</dbReference>
<dbReference type="EMBL" id="JACEFF010000859">
    <property type="protein sequence ID" value="KAH9629577.1"/>
    <property type="molecule type" value="Genomic_DNA"/>
</dbReference>
<evidence type="ECO:0000259" key="6">
    <source>
        <dbReference type="PROSITE" id="PS50002"/>
    </source>
</evidence>
<evidence type="ECO:0000256" key="1">
    <source>
        <dbReference type="ARBA" id="ARBA00022443"/>
    </source>
</evidence>
<evidence type="ECO:0000256" key="3">
    <source>
        <dbReference type="PROSITE-ProRule" id="PRU00192"/>
    </source>
</evidence>
<name>A0A922M3D1_SPOEX</name>
<dbReference type="GO" id="GO:0048468">
    <property type="term" value="P:cell development"/>
    <property type="evidence" value="ECO:0007669"/>
    <property type="project" value="UniProtKB-ARBA"/>
</dbReference>
<dbReference type="PROSITE" id="PS50001">
    <property type="entry name" value="SH2"/>
    <property type="match status" value="1"/>
</dbReference>
<dbReference type="InterPro" id="IPR000980">
    <property type="entry name" value="SH2"/>
</dbReference>
<dbReference type="CDD" id="cd00174">
    <property type="entry name" value="SH3"/>
    <property type="match status" value="1"/>
</dbReference>
<dbReference type="AlphaFoldDB" id="A0A922M3D1"/>
<dbReference type="InterPro" id="IPR001452">
    <property type="entry name" value="SH3_domain"/>
</dbReference>
<keyword evidence="1 3" id="KW-0728">SH3 domain</keyword>
<organism evidence="7 8">
    <name type="scientific">Spodoptera exigua</name>
    <name type="common">Beet armyworm</name>
    <name type="synonym">Noctua fulgens</name>
    <dbReference type="NCBI Taxonomy" id="7107"/>
    <lineage>
        <taxon>Eukaryota</taxon>
        <taxon>Metazoa</taxon>
        <taxon>Ecdysozoa</taxon>
        <taxon>Arthropoda</taxon>
        <taxon>Hexapoda</taxon>
        <taxon>Insecta</taxon>
        <taxon>Pterygota</taxon>
        <taxon>Neoptera</taxon>
        <taxon>Endopterygota</taxon>
        <taxon>Lepidoptera</taxon>
        <taxon>Glossata</taxon>
        <taxon>Ditrysia</taxon>
        <taxon>Noctuoidea</taxon>
        <taxon>Noctuidae</taxon>
        <taxon>Amphipyrinae</taxon>
        <taxon>Spodoptera</taxon>
    </lineage>
</organism>
<dbReference type="InterPro" id="IPR036860">
    <property type="entry name" value="SH2_dom_sf"/>
</dbReference>
<dbReference type="PANTHER" id="PTHR45818">
    <property type="entry name" value="PROTEIN VAV"/>
    <property type="match status" value="1"/>
</dbReference>
<accession>A0A922M3D1</accession>
<feature type="region of interest" description="Disordered" evidence="4">
    <location>
        <begin position="55"/>
        <end position="74"/>
    </location>
</feature>
<protein>
    <submittedName>
        <fullName evidence="7">Uncharacterized protein</fullName>
    </submittedName>
</protein>
<dbReference type="GO" id="GO:0016477">
    <property type="term" value="P:cell migration"/>
    <property type="evidence" value="ECO:0007669"/>
    <property type="project" value="TreeGrafter"/>
</dbReference>
<sequence>MRTRRCARDTSSCLISSCCSANLSSSCPRRTISTRTASEYGWLSTAWRRDAAGGRCGGTRGGPPTSTSCDAPKTQRSRCTHAPTMPSANGLKLLEMLSITWSLQVVGVRITSSCYIHSRSPPRVTIVLSSSKEGYFRGYLCTVCNACAHKECIALSGRCGGGLAPAPPLPPHHHAPDQALHYYMWYVGEMGRETATARLERRVDGTFLLRVRPNGAHHAPHAPHAPTDTNLALSLKTDNTVKHMRVCRKPIDQVQHYYLSESRFFRSVVELITYYEKTSLSENFEGLNSNLRWPFRRVVATVIHDFRPLESSQLALRPGAKVLVLSKEGDSRGWWKGRTLDKGDNRSGYFPKECVREEPECIGALD</sequence>
<dbReference type="InterPro" id="IPR036028">
    <property type="entry name" value="SH3-like_dom_sf"/>
</dbReference>
<dbReference type="Gene3D" id="2.30.30.40">
    <property type="entry name" value="SH3 Domains"/>
    <property type="match status" value="1"/>
</dbReference>
<dbReference type="SUPFAM" id="SSF55550">
    <property type="entry name" value="SH2 domain"/>
    <property type="match status" value="1"/>
</dbReference>
<dbReference type="SMART" id="SM00252">
    <property type="entry name" value="SH2"/>
    <property type="match status" value="1"/>
</dbReference>
<feature type="domain" description="SH2" evidence="5">
    <location>
        <begin position="185"/>
        <end position="295"/>
    </location>
</feature>
<gene>
    <name evidence="7" type="ORF">HF086_002513</name>
</gene>
<evidence type="ECO:0000313" key="8">
    <source>
        <dbReference type="Proteomes" id="UP000814243"/>
    </source>
</evidence>
<dbReference type="SMART" id="SM00326">
    <property type="entry name" value="SH3"/>
    <property type="match status" value="1"/>
</dbReference>
<dbReference type="Proteomes" id="UP000814243">
    <property type="component" value="Unassembled WGS sequence"/>
</dbReference>
<evidence type="ECO:0000259" key="5">
    <source>
        <dbReference type="PROSITE" id="PS50001"/>
    </source>
</evidence>
<comment type="caution">
    <text evidence="7">The sequence shown here is derived from an EMBL/GenBank/DDBJ whole genome shotgun (WGS) entry which is preliminary data.</text>
</comment>
<dbReference type="PROSITE" id="PS50002">
    <property type="entry name" value="SH3"/>
    <property type="match status" value="1"/>
</dbReference>
<evidence type="ECO:0000313" key="7">
    <source>
        <dbReference type="EMBL" id="KAH9629577.1"/>
    </source>
</evidence>
<keyword evidence="2" id="KW-0727">SH2 domain</keyword>
<evidence type="ECO:0000256" key="2">
    <source>
        <dbReference type="PROSITE-ProRule" id="PRU00191"/>
    </source>
</evidence>
<dbReference type="Pfam" id="PF00018">
    <property type="entry name" value="SH3_1"/>
    <property type="match status" value="1"/>
</dbReference>
<feature type="domain" description="SH3" evidence="6">
    <location>
        <begin position="295"/>
        <end position="360"/>
    </location>
</feature>
<dbReference type="PRINTS" id="PR00401">
    <property type="entry name" value="SH2DOMAIN"/>
</dbReference>
<dbReference type="GO" id="GO:0009653">
    <property type="term" value="P:anatomical structure morphogenesis"/>
    <property type="evidence" value="ECO:0007669"/>
    <property type="project" value="UniProtKB-ARBA"/>
</dbReference>
<dbReference type="GO" id="GO:0005737">
    <property type="term" value="C:cytoplasm"/>
    <property type="evidence" value="ECO:0007669"/>
    <property type="project" value="TreeGrafter"/>
</dbReference>